<gene>
    <name evidence="4" type="ORF">FHR82_008264</name>
</gene>
<dbReference type="Gene3D" id="1.10.10.1320">
    <property type="entry name" value="Anti-sigma factor, zinc-finger domain"/>
    <property type="match status" value="1"/>
</dbReference>
<evidence type="ECO:0000256" key="1">
    <source>
        <dbReference type="ARBA" id="ARBA00023015"/>
    </source>
</evidence>
<evidence type="ECO:0000313" key="4">
    <source>
        <dbReference type="EMBL" id="MBB4911993.1"/>
    </source>
</evidence>
<keyword evidence="1" id="KW-0805">Transcription regulation</keyword>
<dbReference type="Proteomes" id="UP000520767">
    <property type="component" value="Unassembled WGS sequence"/>
</dbReference>
<keyword evidence="5" id="KW-1185">Reference proteome</keyword>
<dbReference type="AlphaFoldDB" id="A0A7W7QEI5"/>
<comment type="caution">
    <text evidence="4">The sequence shown here is derived from an EMBL/GenBank/DDBJ whole genome shotgun (WGS) entry which is preliminary data.</text>
</comment>
<keyword evidence="2" id="KW-0804">Transcription</keyword>
<evidence type="ECO:0000256" key="2">
    <source>
        <dbReference type="ARBA" id="ARBA00023163"/>
    </source>
</evidence>
<reference evidence="4 5" key="1">
    <citation type="submission" date="2020-08" db="EMBL/GenBank/DDBJ databases">
        <title>Genomic Encyclopedia of Type Strains, Phase III (KMG-III): the genomes of soil and plant-associated and newly described type strains.</title>
        <authorList>
            <person name="Whitman W."/>
        </authorList>
    </citation>
    <scope>NUCLEOTIDE SEQUENCE [LARGE SCALE GENOMIC DNA]</scope>
    <source>
        <strain evidence="4 5">CECT 8960</strain>
    </source>
</reference>
<organism evidence="4 5">
    <name type="scientific">Actinophytocola algeriensis</name>
    <dbReference type="NCBI Taxonomy" id="1768010"/>
    <lineage>
        <taxon>Bacteria</taxon>
        <taxon>Bacillati</taxon>
        <taxon>Actinomycetota</taxon>
        <taxon>Actinomycetes</taxon>
        <taxon>Pseudonocardiales</taxon>
        <taxon>Pseudonocardiaceae</taxon>
    </lineage>
</organism>
<dbReference type="Pfam" id="PF13490">
    <property type="entry name" value="zf-HC2"/>
    <property type="match status" value="1"/>
</dbReference>
<dbReference type="InterPro" id="IPR041916">
    <property type="entry name" value="Anti_sigma_zinc_sf"/>
</dbReference>
<accession>A0A7W7QEI5</accession>
<proteinExistence type="predicted"/>
<sequence length="198" mass="20033">MTDERGWGLSEQHLLPDAVVAFVDGELSALAYDRASSHLARCASCAAEITAQRQAASAVQSANAFSAPAGLLANLMAIPDQVEMPSVPDGLAMTKDGQLVAVQRPDRVPQLGGTAPLGSSAKLGEGRTVLGRRSGRRAAQGAGVVVSGLVLGALALVTTSSSGDEPPRAPANGERPAVIGGGAMQQAGYAATLHVTNR</sequence>
<protein>
    <submittedName>
        <fullName evidence="4">Anti-sigma factor RsiW</fullName>
    </submittedName>
</protein>
<evidence type="ECO:0000313" key="5">
    <source>
        <dbReference type="Proteomes" id="UP000520767"/>
    </source>
</evidence>
<dbReference type="EMBL" id="JACHJQ010000011">
    <property type="protein sequence ID" value="MBB4911993.1"/>
    <property type="molecule type" value="Genomic_DNA"/>
</dbReference>
<dbReference type="InterPro" id="IPR027383">
    <property type="entry name" value="Znf_put"/>
</dbReference>
<name>A0A7W7QEI5_9PSEU</name>
<dbReference type="RefSeq" id="WP_311771514.1">
    <property type="nucleotide sequence ID" value="NZ_JACHJQ010000011.1"/>
</dbReference>
<evidence type="ECO:0000259" key="3">
    <source>
        <dbReference type="Pfam" id="PF13490"/>
    </source>
</evidence>
<feature type="domain" description="Putative zinc-finger" evidence="3">
    <location>
        <begin position="19"/>
        <end position="46"/>
    </location>
</feature>